<reference evidence="5 6" key="1">
    <citation type="submission" date="2024-04" db="EMBL/GenBank/DDBJ databases">
        <title>Human intestinal bacterial collection.</title>
        <authorList>
            <person name="Pauvert C."/>
            <person name="Hitch T.C.A."/>
            <person name="Clavel T."/>
        </authorList>
    </citation>
    <scope>NUCLEOTIDE SEQUENCE [LARGE SCALE GENOMIC DNA]</scope>
    <source>
        <strain evidence="5 6">CLA-AA-H197</strain>
    </source>
</reference>
<proteinExistence type="inferred from homology"/>
<dbReference type="Pfam" id="PF00589">
    <property type="entry name" value="Phage_integrase"/>
    <property type="match status" value="1"/>
</dbReference>
<dbReference type="Gene3D" id="1.10.443.10">
    <property type="entry name" value="Intergrase catalytic core"/>
    <property type="match status" value="1"/>
</dbReference>
<dbReference type="PANTHER" id="PTHR30349">
    <property type="entry name" value="PHAGE INTEGRASE-RELATED"/>
    <property type="match status" value="1"/>
</dbReference>
<accession>A0ABV1IDS7</accession>
<dbReference type="Proteomes" id="UP001478817">
    <property type="component" value="Unassembled WGS sequence"/>
</dbReference>
<dbReference type="InterPro" id="IPR002104">
    <property type="entry name" value="Integrase_catalytic"/>
</dbReference>
<sequence>MPRQRSSFGSVTRMGRDHYRLRWWADTPEGRKRLTEMFDGTRREAERRMAEIRVGTKERRCPTLGEIWEQHELPHLVKMRGEDRISERTLQAYTRRWEAVVAPRWADVPADMARPADIQEWLLTMTRSMGELSKAVLSLTYERAVMLGILDANPCARRYDLGPATRRPKVAYTPEQLDEAWEAVRGTVAEAPFLLMAHAGLRVGEACGMRTADVEPREGCAVLHVSAQLRQDGEVSERMKTAGSRRTAVIEEPWASRVLELAGGTYVNERQDGTPVPSRTVTDRWKRCVEAAGLPVAPMQCLRPSYQTNLHWQGVPIEQTSRLLGHTATKMTLENYDRPSDDQLVNVVLSRGVVVGT</sequence>
<organism evidence="5 6">
    <name type="scientific">Paratractidigestivibacter faecalis</name>
    <dbReference type="NCBI Taxonomy" id="2292441"/>
    <lineage>
        <taxon>Bacteria</taxon>
        <taxon>Bacillati</taxon>
        <taxon>Actinomycetota</taxon>
        <taxon>Coriobacteriia</taxon>
        <taxon>Coriobacteriales</taxon>
        <taxon>Atopobiaceae</taxon>
        <taxon>Paratractidigestivibacter</taxon>
    </lineage>
</organism>
<dbReference type="RefSeq" id="WP_349181422.1">
    <property type="nucleotide sequence ID" value="NZ_JBBNGS010000002.1"/>
</dbReference>
<protein>
    <submittedName>
        <fullName evidence="5">Tyrosine-type recombinase/integrase</fullName>
    </submittedName>
</protein>
<keyword evidence="3" id="KW-0233">DNA recombination</keyword>
<dbReference type="Gene3D" id="1.10.150.130">
    <property type="match status" value="1"/>
</dbReference>
<evidence type="ECO:0000256" key="3">
    <source>
        <dbReference type="ARBA" id="ARBA00023172"/>
    </source>
</evidence>
<dbReference type="EMBL" id="JBBNGS010000002">
    <property type="protein sequence ID" value="MEQ2637053.1"/>
    <property type="molecule type" value="Genomic_DNA"/>
</dbReference>
<dbReference type="InterPro" id="IPR010998">
    <property type="entry name" value="Integrase_recombinase_N"/>
</dbReference>
<dbReference type="InterPro" id="IPR013762">
    <property type="entry name" value="Integrase-like_cat_sf"/>
</dbReference>
<dbReference type="InterPro" id="IPR050090">
    <property type="entry name" value="Tyrosine_recombinase_XerCD"/>
</dbReference>
<evidence type="ECO:0000256" key="1">
    <source>
        <dbReference type="ARBA" id="ARBA00008857"/>
    </source>
</evidence>
<evidence type="ECO:0000313" key="6">
    <source>
        <dbReference type="Proteomes" id="UP001478817"/>
    </source>
</evidence>
<gene>
    <name evidence="5" type="ORF">AAAT05_01620</name>
</gene>
<dbReference type="InterPro" id="IPR011010">
    <property type="entry name" value="DNA_brk_join_enz"/>
</dbReference>
<evidence type="ECO:0000313" key="5">
    <source>
        <dbReference type="EMBL" id="MEQ2637053.1"/>
    </source>
</evidence>
<comment type="similarity">
    <text evidence="1">Belongs to the 'phage' integrase family.</text>
</comment>
<comment type="caution">
    <text evidence="5">The sequence shown here is derived from an EMBL/GenBank/DDBJ whole genome shotgun (WGS) entry which is preliminary data.</text>
</comment>
<evidence type="ECO:0000256" key="2">
    <source>
        <dbReference type="ARBA" id="ARBA00023125"/>
    </source>
</evidence>
<dbReference type="SUPFAM" id="SSF56349">
    <property type="entry name" value="DNA breaking-rejoining enzymes"/>
    <property type="match status" value="1"/>
</dbReference>
<name>A0ABV1IDS7_9ACTN</name>
<dbReference type="PROSITE" id="PS51898">
    <property type="entry name" value="TYR_RECOMBINASE"/>
    <property type="match status" value="1"/>
</dbReference>
<feature type="domain" description="Tyr recombinase" evidence="4">
    <location>
        <begin position="167"/>
        <end position="349"/>
    </location>
</feature>
<keyword evidence="6" id="KW-1185">Reference proteome</keyword>
<evidence type="ECO:0000259" key="4">
    <source>
        <dbReference type="PROSITE" id="PS51898"/>
    </source>
</evidence>
<dbReference type="PANTHER" id="PTHR30349:SF64">
    <property type="entry name" value="PROPHAGE INTEGRASE INTD-RELATED"/>
    <property type="match status" value="1"/>
</dbReference>
<keyword evidence="2" id="KW-0238">DNA-binding</keyword>